<evidence type="ECO:0000313" key="4">
    <source>
        <dbReference type="Proteomes" id="UP000490980"/>
    </source>
</evidence>
<name>A0A7X5ZHJ9_9GAMM</name>
<feature type="chain" id="PRO_5031516568" evidence="2">
    <location>
        <begin position="26"/>
        <end position="95"/>
    </location>
</feature>
<evidence type="ECO:0000256" key="2">
    <source>
        <dbReference type="SAM" id="SignalP"/>
    </source>
</evidence>
<feature type="region of interest" description="Disordered" evidence="1">
    <location>
        <begin position="74"/>
        <end position="95"/>
    </location>
</feature>
<keyword evidence="2" id="KW-0732">Signal</keyword>
<dbReference type="RefSeq" id="WP_166947066.1">
    <property type="nucleotide sequence ID" value="NZ_CP077072.1"/>
</dbReference>
<dbReference type="Proteomes" id="UP000490980">
    <property type="component" value="Unassembled WGS sequence"/>
</dbReference>
<reference evidence="3 4" key="1">
    <citation type="submission" date="2020-03" db="EMBL/GenBank/DDBJ databases">
        <authorList>
            <person name="Lai Q."/>
        </authorList>
    </citation>
    <scope>NUCLEOTIDE SEQUENCE [LARGE SCALE GENOMIC DNA]</scope>
    <source>
        <strain evidence="3 4">CCUG 25036</strain>
    </source>
</reference>
<keyword evidence="4" id="KW-1185">Reference proteome</keyword>
<comment type="caution">
    <text evidence="3">The sequence shown here is derived from an EMBL/GenBank/DDBJ whole genome shotgun (WGS) entry which is preliminary data.</text>
</comment>
<evidence type="ECO:0000313" key="3">
    <source>
        <dbReference type="EMBL" id="NII05958.1"/>
    </source>
</evidence>
<proteinExistence type="predicted"/>
<sequence>MKYVTSAFAFALMVAGIATSTPASAMQLCSGCVAAYEKCVAAGGSTASCWKCNNPTCTPFGVKDSLGSAIDKLSSKKSRQMNPMDKRTAPTLLDS</sequence>
<protein>
    <submittedName>
        <fullName evidence="3">Uncharacterized protein</fullName>
    </submittedName>
</protein>
<organism evidence="3 4">
    <name type="scientific">Luteibacter anthropi</name>
    <dbReference type="NCBI Taxonomy" id="564369"/>
    <lineage>
        <taxon>Bacteria</taxon>
        <taxon>Pseudomonadati</taxon>
        <taxon>Pseudomonadota</taxon>
        <taxon>Gammaproteobacteria</taxon>
        <taxon>Lysobacterales</taxon>
        <taxon>Rhodanobacteraceae</taxon>
        <taxon>Luteibacter</taxon>
    </lineage>
</organism>
<evidence type="ECO:0000256" key="1">
    <source>
        <dbReference type="SAM" id="MobiDB-lite"/>
    </source>
</evidence>
<gene>
    <name evidence="3" type="ORF">HBF25_06065</name>
</gene>
<dbReference type="EMBL" id="JAARLZ010000003">
    <property type="protein sequence ID" value="NII05958.1"/>
    <property type="molecule type" value="Genomic_DNA"/>
</dbReference>
<accession>A0A7X5ZHJ9</accession>
<feature type="signal peptide" evidence="2">
    <location>
        <begin position="1"/>
        <end position="25"/>
    </location>
</feature>
<dbReference type="AlphaFoldDB" id="A0A7X5ZHJ9"/>